<evidence type="ECO:0000313" key="1">
    <source>
        <dbReference type="EMBL" id="WKW87100.1"/>
    </source>
</evidence>
<name>A0ACD4UL30_9CAUD</name>
<keyword evidence="2" id="KW-1185">Reference proteome</keyword>
<dbReference type="EMBL" id="OR159674">
    <property type="protein sequence ID" value="WKW87100.1"/>
    <property type="molecule type" value="Genomic_DNA"/>
</dbReference>
<dbReference type="Proteomes" id="UP001654554">
    <property type="component" value="Segment"/>
</dbReference>
<accession>A0ACD4UL30</accession>
<gene>
    <name evidence="1" type="primary">63</name>
    <name evidence="1" type="ORF">SEA_NICOLE72_63</name>
</gene>
<proteinExistence type="predicted"/>
<evidence type="ECO:0000313" key="2">
    <source>
        <dbReference type="Proteomes" id="UP001654554"/>
    </source>
</evidence>
<sequence>MDITIHTDMLIGLVIGALAAGVLIGAAMGNYTAHADNERGRHEPR</sequence>
<reference evidence="1" key="1">
    <citation type="submission" date="2023-06" db="EMBL/GenBank/DDBJ databases">
        <authorList>
            <person name="Byrum C.A."/>
            <person name="Fullante V.A."/>
            <person name="Ghosh G."/>
            <person name="Ivey A.L."/>
            <person name="Joby C.P."/>
            <person name="Johnson E."/>
            <person name="Kamil H.A."/>
            <person name="Martinez L."/>
            <person name="Tutelo G.A."/>
            <person name="Wilson D."/>
            <person name="Ziegler A.J."/>
            <person name="Garlena R.A."/>
            <person name="Russell D.A."/>
            <person name="Jacobs-Sera D."/>
            <person name="Hatfull G.F."/>
        </authorList>
    </citation>
    <scope>NUCLEOTIDE SEQUENCE</scope>
</reference>
<organism evidence="1 2">
    <name type="scientific">Microbacterium phage Nicole72</name>
    <dbReference type="NCBI Taxonomy" id="3062838"/>
    <lineage>
        <taxon>Viruses</taxon>
        <taxon>Duplodnaviria</taxon>
        <taxon>Heunggongvirae</taxon>
        <taxon>Uroviricota</taxon>
        <taxon>Caudoviricetes</taxon>
        <taxon>Hodgkinviridae</taxon>
        <taxon>Meganvirus</taxon>
        <taxon>Meganvirus nichole72</taxon>
    </lineage>
</organism>
<protein>
    <submittedName>
        <fullName evidence="1">Membrane protein</fullName>
    </submittedName>
</protein>